<keyword evidence="1" id="KW-0472">Membrane</keyword>
<evidence type="ECO:0000256" key="1">
    <source>
        <dbReference type="SAM" id="Phobius"/>
    </source>
</evidence>
<feature type="transmembrane region" description="Helical" evidence="1">
    <location>
        <begin position="63"/>
        <end position="84"/>
    </location>
</feature>
<keyword evidence="1" id="KW-1133">Transmembrane helix</keyword>
<keyword evidence="1" id="KW-0812">Transmembrane</keyword>
<keyword evidence="3" id="KW-1185">Reference proteome</keyword>
<name>A0ABY0BMY7_MORCA</name>
<accession>A0ABY0BMY7</accession>
<evidence type="ECO:0000313" key="2">
    <source>
        <dbReference type="EMBL" id="RUO17572.1"/>
    </source>
</evidence>
<dbReference type="Proteomes" id="UP000268436">
    <property type="component" value="Unassembled WGS sequence"/>
</dbReference>
<dbReference type="EMBL" id="RYER01000003">
    <property type="protein sequence ID" value="RUO17572.1"/>
    <property type="molecule type" value="Genomic_DNA"/>
</dbReference>
<comment type="caution">
    <text evidence="2">The sequence shown here is derived from an EMBL/GenBank/DDBJ whole genome shotgun (WGS) entry which is preliminary data.</text>
</comment>
<gene>
    <name evidence="2" type="ORF">EJK54_1087</name>
</gene>
<dbReference type="RefSeq" id="WP_126739411.1">
    <property type="nucleotide sequence ID" value="NZ_RYEQ01000001.1"/>
</dbReference>
<proteinExistence type="predicted"/>
<sequence>MNKKPEKITIKIKKEDLGDLDEITIEVQQKESAVDKVLNQSIQGAQSLHHKAKVKGWYRRIKLISILLLLFYIALIAALFMGLFDKPAETLQESAYQQSNY</sequence>
<organism evidence="2 3">
    <name type="scientific">Moraxella catarrhalis</name>
    <name type="common">Branhamella catarrhalis</name>
    <dbReference type="NCBI Taxonomy" id="480"/>
    <lineage>
        <taxon>Bacteria</taxon>
        <taxon>Pseudomonadati</taxon>
        <taxon>Pseudomonadota</taxon>
        <taxon>Gammaproteobacteria</taxon>
        <taxon>Moraxellales</taxon>
        <taxon>Moraxellaceae</taxon>
        <taxon>Moraxella</taxon>
    </lineage>
</organism>
<reference evidence="2 3" key="1">
    <citation type="submission" date="2018-12" db="EMBL/GenBank/DDBJ databases">
        <title>Persistence of Moraxella catarrhalis in Chronic Obstructive Pulmonary Disease and Regulation of the Hag/MID Adhesin.</title>
        <authorList>
            <person name="Murphy T."/>
            <person name="Zhao X."/>
            <person name="Vyas G."/>
            <person name="Aluvathingal J."/>
            <person name="Nadendla S."/>
            <person name="Tallon L."/>
            <person name="Tettelin H."/>
        </authorList>
    </citation>
    <scope>NUCLEOTIDE SEQUENCE [LARGE SCALE GENOMIC DNA]</scope>
    <source>
        <strain evidence="2 3">173P27B1</strain>
    </source>
</reference>
<evidence type="ECO:0000313" key="3">
    <source>
        <dbReference type="Proteomes" id="UP000268436"/>
    </source>
</evidence>
<protein>
    <submittedName>
        <fullName evidence="2">Uncharacterized protein</fullName>
    </submittedName>
</protein>